<sequence>MSSSELLPTTSSSIVPTPDDVSIIAATTPTVEKTLVFDFGTYRGEVCSISGLRHGWGLLQYNSGNSYEGTWHQGAHHGDGIKRYRNGDVYCGTWEAGKRVGKGEYSHVQGDVYVGEYANDVCHGRGRFVTHKGDSYEGEWKLGKKTGHGV</sequence>
<dbReference type="VEuPathDB" id="TriTrypDB:BSAL_87375"/>
<comment type="function">
    <text evidence="5">Assembles a suppression complex (suppresome) by tethering SIRT1 and MDM2 to regulate composite modifications of p53/TP53. Confers both deacetylation-mediated functional inactivation, by SIRT1, and ubiquitination-dependent degradation, by MDM2, of p53/TP53, promoting a proliferative and cell survival behaviors. May play a role in the regulation of spermatogenesis.</text>
</comment>
<feature type="non-terminal residue" evidence="6">
    <location>
        <position position="150"/>
    </location>
</feature>
<comment type="subcellular location">
    <subcellularLocation>
        <location evidence="1">Cytoplasmic vesicle</location>
        <location evidence="1">Secretory vesicle</location>
        <location evidence="1">Acrosome</location>
    </subcellularLocation>
</comment>
<evidence type="ECO:0000313" key="6">
    <source>
        <dbReference type="EMBL" id="CUG82974.1"/>
    </source>
</evidence>
<accession>A0A0S4J1U4</accession>
<dbReference type="SUPFAM" id="SSF82185">
    <property type="entry name" value="Histone H3 K4-specific methyltransferase SET7/9 N-terminal domain"/>
    <property type="match status" value="1"/>
</dbReference>
<name>A0A0S4J1U4_BODSA</name>
<dbReference type="SMART" id="SM00698">
    <property type="entry name" value="MORN"/>
    <property type="match status" value="4"/>
</dbReference>
<dbReference type="Gene3D" id="2.20.110.10">
    <property type="entry name" value="Histone H3 K4-specific methyltransferase SET7/9 N-terminal domain"/>
    <property type="match status" value="2"/>
</dbReference>
<dbReference type="InterPro" id="IPR003409">
    <property type="entry name" value="MORN"/>
</dbReference>
<dbReference type="Pfam" id="PF02493">
    <property type="entry name" value="MORN"/>
    <property type="match status" value="5"/>
</dbReference>
<evidence type="ECO:0000256" key="3">
    <source>
        <dbReference type="ARBA" id="ARBA00023329"/>
    </source>
</evidence>
<evidence type="ECO:0000313" key="7">
    <source>
        <dbReference type="Proteomes" id="UP000051952"/>
    </source>
</evidence>
<keyword evidence="2" id="KW-0677">Repeat</keyword>
<organism evidence="6 7">
    <name type="scientific">Bodo saltans</name>
    <name type="common">Flagellated protozoan</name>
    <dbReference type="NCBI Taxonomy" id="75058"/>
    <lineage>
        <taxon>Eukaryota</taxon>
        <taxon>Discoba</taxon>
        <taxon>Euglenozoa</taxon>
        <taxon>Kinetoplastea</taxon>
        <taxon>Metakinetoplastina</taxon>
        <taxon>Eubodonida</taxon>
        <taxon>Bodonidae</taxon>
        <taxon>Bodo</taxon>
    </lineage>
</organism>
<reference evidence="7" key="1">
    <citation type="submission" date="2015-09" db="EMBL/GenBank/DDBJ databases">
        <authorList>
            <consortium name="Pathogen Informatics"/>
        </authorList>
    </citation>
    <scope>NUCLEOTIDE SEQUENCE [LARGE SCALE GENOMIC DNA]</scope>
    <source>
        <strain evidence="7">Lake Konstanz</strain>
    </source>
</reference>
<keyword evidence="7" id="KW-1185">Reference proteome</keyword>
<keyword evidence="3" id="KW-0968">Cytoplasmic vesicle</keyword>
<gene>
    <name evidence="6" type="ORF">BSAL_87375</name>
</gene>
<dbReference type="PANTHER" id="PTHR46511">
    <property type="entry name" value="MORN REPEAT-CONTAINING PROTEIN 3"/>
    <property type="match status" value="1"/>
</dbReference>
<dbReference type="InterPro" id="IPR052472">
    <property type="entry name" value="MORN3"/>
</dbReference>
<proteinExistence type="predicted"/>
<dbReference type="AlphaFoldDB" id="A0A0S4J1U4"/>
<dbReference type="Proteomes" id="UP000051952">
    <property type="component" value="Unassembled WGS sequence"/>
</dbReference>
<evidence type="ECO:0000256" key="2">
    <source>
        <dbReference type="ARBA" id="ARBA00022737"/>
    </source>
</evidence>
<evidence type="ECO:0000256" key="5">
    <source>
        <dbReference type="ARBA" id="ARBA00045851"/>
    </source>
</evidence>
<dbReference type="GO" id="GO:0001669">
    <property type="term" value="C:acrosomal vesicle"/>
    <property type="evidence" value="ECO:0007669"/>
    <property type="project" value="UniProtKB-SubCell"/>
</dbReference>
<dbReference type="OrthoDB" id="264642at2759"/>
<protein>
    <recommendedName>
        <fullName evidence="4">MORN repeat-containing protein 3</fullName>
    </recommendedName>
</protein>
<evidence type="ECO:0000256" key="4">
    <source>
        <dbReference type="ARBA" id="ARBA00039854"/>
    </source>
</evidence>
<evidence type="ECO:0000256" key="1">
    <source>
        <dbReference type="ARBA" id="ARBA00004218"/>
    </source>
</evidence>
<dbReference type="EMBL" id="CYKH01001089">
    <property type="protein sequence ID" value="CUG82974.1"/>
    <property type="molecule type" value="Genomic_DNA"/>
</dbReference>
<dbReference type="PANTHER" id="PTHR46511:SF1">
    <property type="entry name" value="MORN REPEAT-CONTAINING PROTEIN 3"/>
    <property type="match status" value="1"/>
</dbReference>